<accession>A0A1N7KA74</accession>
<dbReference type="InterPro" id="IPR051924">
    <property type="entry name" value="GST_Kappa/NadH"/>
</dbReference>
<dbReference type="EC" id="5.99.1.4" evidence="1"/>
<dbReference type="STRING" id="633194.SAMN05421759_101573"/>
<organism evidence="4 5">
    <name type="scientific">Roseivivax lentus</name>
    <dbReference type="NCBI Taxonomy" id="633194"/>
    <lineage>
        <taxon>Bacteria</taxon>
        <taxon>Pseudomonadati</taxon>
        <taxon>Pseudomonadota</taxon>
        <taxon>Alphaproteobacteria</taxon>
        <taxon>Rhodobacterales</taxon>
        <taxon>Roseobacteraceae</taxon>
        <taxon>Roseivivax</taxon>
    </lineage>
</organism>
<comment type="similarity">
    <text evidence="1">Belongs to the GST superfamily. NadH family.</text>
</comment>
<dbReference type="EMBL" id="FTOQ01000001">
    <property type="protein sequence ID" value="SIS58429.1"/>
    <property type="molecule type" value="Genomic_DNA"/>
</dbReference>
<gene>
    <name evidence="4" type="ORF">SAMN05421759_101573</name>
</gene>
<dbReference type="RefSeq" id="WP_076444770.1">
    <property type="nucleotide sequence ID" value="NZ_FTOQ01000001.1"/>
</dbReference>
<dbReference type="PANTHER" id="PTHR42943:SF2">
    <property type="entry name" value="GLUTATHIONE S-TRANSFERASE KAPPA 1"/>
    <property type="match status" value="1"/>
</dbReference>
<feature type="active site" description="Nucleophile" evidence="2">
    <location>
        <position position="12"/>
    </location>
</feature>
<evidence type="ECO:0000256" key="2">
    <source>
        <dbReference type="PIRSR" id="PIRSR006386-1"/>
    </source>
</evidence>
<dbReference type="OrthoDB" id="5244108at2"/>
<dbReference type="PANTHER" id="PTHR42943">
    <property type="entry name" value="GLUTATHIONE S-TRANSFERASE KAPPA"/>
    <property type="match status" value="1"/>
</dbReference>
<dbReference type="InterPro" id="IPR001853">
    <property type="entry name" value="DSBA-like_thioredoxin_dom"/>
</dbReference>
<dbReference type="GO" id="GO:1901170">
    <property type="term" value="P:naphthalene catabolic process"/>
    <property type="evidence" value="ECO:0007669"/>
    <property type="project" value="InterPro"/>
</dbReference>
<sequence length="199" mass="21849">MPQIDYYFFTISPWAYLGGDRLERIAEAHGAEIAYKPVNPGAVFKAHGGLPLDQRPQARQDYRLQELARTQKKTGLPLTIHPAHFPTNPAPASYAIIAADKAGGGDLGQLVRNILAACWAEERDIAQDDVIADCLEAAGFDRGLATSGMLAGAETFERYTEEAVQRGVFGSPYYLVDSGQHFWGQDRLDDLEMHLSGKI</sequence>
<keyword evidence="5" id="KW-1185">Reference proteome</keyword>
<dbReference type="Pfam" id="PF01323">
    <property type="entry name" value="DSBA"/>
    <property type="match status" value="1"/>
</dbReference>
<dbReference type="Proteomes" id="UP000186684">
    <property type="component" value="Unassembled WGS sequence"/>
</dbReference>
<dbReference type="InterPro" id="IPR036249">
    <property type="entry name" value="Thioredoxin-like_sf"/>
</dbReference>
<dbReference type="InterPro" id="IPR044087">
    <property type="entry name" value="NahD-like"/>
</dbReference>
<dbReference type="GO" id="GO:0006749">
    <property type="term" value="P:glutathione metabolic process"/>
    <property type="evidence" value="ECO:0007669"/>
    <property type="project" value="TreeGrafter"/>
</dbReference>
<name>A0A1N7KA74_9RHOB</name>
<proteinExistence type="inferred from homology"/>
<dbReference type="AlphaFoldDB" id="A0A1N7KA74"/>
<dbReference type="GO" id="GO:0004602">
    <property type="term" value="F:glutathione peroxidase activity"/>
    <property type="evidence" value="ECO:0007669"/>
    <property type="project" value="TreeGrafter"/>
</dbReference>
<evidence type="ECO:0000313" key="5">
    <source>
        <dbReference type="Proteomes" id="UP000186684"/>
    </source>
</evidence>
<comment type="catalytic activity">
    <reaction evidence="1">
        <text>2-hydroxychromene-2-carboxylate = (3E)-4-(2-hydroxyphenyl)-2-oxobut-3-enoate</text>
        <dbReference type="Rhea" id="RHEA:27401"/>
        <dbReference type="ChEBI" id="CHEBI:59350"/>
        <dbReference type="ChEBI" id="CHEBI:59353"/>
        <dbReference type="EC" id="5.99.1.4"/>
    </reaction>
</comment>
<keyword evidence="1 4" id="KW-0413">Isomerase</keyword>
<feature type="domain" description="DSBA-like thioredoxin" evidence="3">
    <location>
        <begin position="3"/>
        <end position="195"/>
    </location>
</feature>
<dbReference type="CDD" id="cd03022">
    <property type="entry name" value="DsbA_HCCA_Iso"/>
    <property type="match status" value="1"/>
</dbReference>
<evidence type="ECO:0000313" key="4">
    <source>
        <dbReference type="EMBL" id="SIS58429.1"/>
    </source>
</evidence>
<evidence type="ECO:0000259" key="3">
    <source>
        <dbReference type="Pfam" id="PF01323"/>
    </source>
</evidence>
<dbReference type="Gene3D" id="3.40.30.10">
    <property type="entry name" value="Glutaredoxin"/>
    <property type="match status" value="1"/>
</dbReference>
<reference evidence="5" key="1">
    <citation type="submission" date="2017-01" db="EMBL/GenBank/DDBJ databases">
        <authorList>
            <person name="Varghese N."/>
            <person name="Submissions S."/>
        </authorList>
    </citation>
    <scope>NUCLEOTIDE SEQUENCE [LARGE SCALE GENOMIC DNA]</scope>
    <source>
        <strain evidence="5">DSM 29430</strain>
    </source>
</reference>
<dbReference type="GO" id="GO:0018845">
    <property type="term" value="F:2-hydroxychromene-2-carboxylate isomerase activity"/>
    <property type="evidence" value="ECO:0007669"/>
    <property type="project" value="UniProtKB-UniRule"/>
</dbReference>
<dbReference type="GO" id="GO:0004364">
    <property type="term" value="F:glutathione transferase activity"/>
    <property type="evidence" value="ECO:0007669"/>
    <property type="project" value="TreeGrafter"/>
</dbReference>
<dbReference type="PIRSF" id="PIRSF006386">
    <property type="entry name" value="HCCAis_GSTk"/>
    <property type="match status" value="1"/>
</dbReference>
<evidence type="ECO:0000256" key="1">
    <source>
        <dbReference type="PIRNR" id="PIRNR006386"/>
    </source>
</evidence>
<dbReference type="InterPro" id="IPR014440">
    <property type="entry name" value="HCCAis_GSTk"/>
</dbReference>
<dbReference type="SUPFAM" id="SSF52833">
    <property type="entry name" value="Thioredoxin-like"/>
    <property type="match status" value="1"/>
</dbReference>
<protein>
    <recommendedName>
        <fullName evidence="1">2-hydroxychromene-2-carboxylate isomerase</fullName>
        <ecNumber evidence="1">5.99.1.4</ecNumber>
    </recommendedName>
</protein>